<accession>A0A238BY30</accession>
<name>A0A238BY30_9BILA</name>
<reference evidence="1 2" key="1">
    <citation type="submission" date="2015-12" db="EMBL/GenBank/DDBJ databases">
        <title>Draft genome of the nematode, Onchocerca flexuosa.</title>
        <authorList>
            <person name="Mitreva M."/>
        </authorList>
    </citation>
    <scope>NUCLEOTIDE SEQUENCE [LARGE SCALE GENOMIC DNA]</scope>
    <source>
        <strain evidence="1">Red Deer</strain>
    </source>
</reference>
<organism evidence="1 2">
    <name type="scientific">Onchocerca flexuosa</name>
    <dbReference type="NCBI Taxonomy" id="387005"/>
    <lineage>
        <taxon>Eukaryota</taxon>
        <taxon>Metazoa</taxon>
        <taxon>Ecdysozoa</taxon>
        <taxon>Nematoda</taxon>
        <taxon>Chromadorea</taxon>
        <taxon>Rhabditida</taxon>
        <taxon>Spirurina</taxon>
        <taxon>Spiruromorpha</taxon>
        <taxon>Filarioidea</taxon>
        <taxon>Onchocercidae</taxon>
        <taxon>Onchocerca</taxon>
    </lineage>
</organism>
<protein>
    <submittedName>
        <fullName evidence="1">Uncharacterized protein</fullName>
    </submittedName>
</protein>
<sequence length="122" mass="14825">MNSTNPYQNAMISRCHIDEQKKKMIWIDHFNTVIDPTYSTSINFVIHFCENIGEWEEFMQVFDESFRNIHVTEYRRMKRAAHLQKYVEKKFDFLIKRAGNKKESDYLFDNGSIRLRQKCFDK</sequence>
<dbReference type="EMBL" id="KZ269988">
    <property type="protein sequence ID" value="OZC10177.1"/>
    <property type="molecule type" value="Genomic_DNA"/>
</dbReference>
<evidence type="ECO:0000313" key="1">
    <source>
        <dbReference type="EMBL" id="OZC10177.1"/>
    </source>
</evidence>
<gene>
    <name evidence="1" type="ORF">X798_02767</name>
</gene>
<keyword evidence="2" id="KW-1185">Reference proteome</keyword>
<proteinExistence type="predicted"/>
<evidence type="ECO:0000313" key="2">
    <source>
        <dbReference type="Proteomes" id="UP000242913"/>
    </source>
</evidence>
<dbReference type="Proteomes" id="UP000242913">
    <property type="component" value="Unassembled WGS sequence"/>
</dbReference>
<dbReference type="AlphaFoldDB" id="A0A238BY30"/>